<evidence type="ECO:0000313" key="2">
    <source>
        <dbReference type="Proteomes" id="UP000824469"/>
    </source>
</evidence>
<organism evidence="1 2">
    <name type="scientific">Taxus chinensis</name>
    <name type="common">Chinese yew</name>
    <name type="synonym">Taxus wallichiana var. chinensis</name>
    <dbReference type="NCBI Taxonomy" id="29808"/>
    <lineage>
        <taxon>Eukaryota</taxon>
        <taxon>Viridiplantae</taxon>
        <taxon>Streptophyta</taxon>
        <taxon>Embryophyta</taxon>
        <taxon>Tracheophyta</taxon>
        <taxon>Spermatophyta</taxon>
        <taxon>Pinopsida</taxon>
        <taxon>Pinidae</taxon>
        <taxon>Conifers II</taxon>
        <taxon>Cupressales</taxon>
        <taxon>Taxaceae</taxon>
        <taxon>Taxus</taxon>
    </lineage>
</organism>
<dbReference type="Proteomes" id="UP000824469">
    <property type="component" value="Unassembled WGS sequence"/>
</dbReference>
<dbReference type="AlphaFoldDB" id="A0AA38F9P1"/>
<accession>A0AA38F9P1</accession>
<gene>
    <name evidence="1" type="ORF">KI387_041534</name>
</gene>
<proteinExistence type="predicted"/>
<sequence>VYRNRSSRMSVYADVSIAYCQSVAVSTHSDGSKRIIPMEGGDSGWVVRDGWEKVSVATAGWPSNHFGYMRHHDSGEISIP</sequence>
<comment type="caution">
    <text evidence="1">The sequence shown here is derived from an EMBL/GenBank/DDBJ whole genome shotgun (WGS) entry which is preliminary data.</text>
</comment>
<name>A0AA38F9P1_TAXCH</name>
<evidence type="ECO:0000313" key="1">
    <source>
        <dbReference type="EMBL" id="KAH9293262.1"/>
    </source>
</evidence>
<protein>
    <submittedName>
        <fullName evidence="1">Uncharacterized protein</fullName>
    </submittedName>
</protein>
<feature type="non-terminal residue" evidence="1">
    <location>
        <position position="1"/>
    </location>
</feature>
<dbReference type="EMBL" id="JAHRHJ020001376">
    <property type="protein sequence ID" value="KAH9293262.1"/>
    <property type="molecule type" value="Genomic_DNA"/>
</dbReference>
<keyword evidence="2" id="KW-1185">Reference proteome</keyword>
<reference evidence="1 2" key="1">
    <citation type="journal article" date="2021" name="Nat. Plants">
        <title>The Taxus genome provides insights into paclitaxel biosynthesis.</title>
        <authorList>
            <person name="Xiong X."/>
            <person name="Gou J."/>
            <person name="Liao Q."/>
            <person name="Li Y."/>
            <person name="Zhou Q."/>
            <person name="Bi G."/>
            <person name="Li C."/>
            <person name="Du R."/>
            <person name="Wang X."/>
            <person name="Sun T."/>
            <person name="Guo L."/>
            <person name="Liang H."/>
            <person name="Lu P."/>
            <person name="Wu Y."/>
            <person name="Zhang Z."/>
            <person name="Ro D.K."/>
            <person name="Shang Y."/>
            <person name="Huang S."/>
            <person name="Yan J."/>
        </authorList>
    </citation>
    <scope>NUCLEOTIDE SEQUENCE [LARGE SCALE GENOMIC DNA]</scope>
    <source>
        <strain evidence="1">Ta-2019</strain>
    </source>
</reference>